<evidence type="ECO:0000313" key="1">
    <source>
        <dbReference type="EMBL" id="RCK55075.1"/>
    </source>
</evidence>
<dbReference type="AlphaFoldDB" id="A0A367XN56"/>
<proteinExistence type="predicted"/>
<reference evidence="1 2" key="1">
    <citation type="submission" date="2018-06" db="EMBL/GenBank/DDBJ databases">
        <title>Whole genome sequencing of Candida tropicalis (genome annotated by CSBL at Korea University).</title>
        <authorList>
            <person name="Ahn J."/>
        </authorList>
    </citation>
    <scope>NUCLEOTIDE SEQUENCE [LARGE SCALE GENOMIC DNA]</scope>
    <source>
        <strain evidence="1 2">ATCC 20962</strain>
    </source>
</reference>
<organism evidence="1 2">
    <name type="scientific">Candida viswanathii</name>
    <dbReference type="NCBI Taxonomy" id="5486"/>
    <lineage>
        <taxon>Eukaryota</taxon>
        <taxon>Fungi</taxon>
        <taxon>Dikarya</taxon>
        <taxon>Ascomycota</taxon>
        <taxon>Saccharomycotina</taxon>
        <taxon>Pichiomycetes</taxon>
        <taxon>Debaryomycetaceae</taxon>
        <taxon>Candida/Lodderomyces clade</taxon>
        <taxon>Candida</taxon>
    </lineage>
</organism>
<dbReference type="Proteomes" id="UP000253472">
    <property type="component" value="Unassembled WGS sequence"/>
</dbReference>
<accession>A0A367XN56</accession>
<sequence>MPVGELPHSNGSIEPNNTALTYLILNSNIHVTEPQVYKTLNLSPYNPSHTSVYQQLIQIVQSAAKSLYTNTHIDDLRGYPLSNIQYLSFMIADIYPEMFYCPVWIREELECDSSESVLVRKKAIDTVSWILKRCRYNEMWIITYLLKKEFSKVVGTG</sequence>
<evidence type="ECO:0000313" key="2">
    <source>
        <dbReference type="Proteomes" id="UP000253472"/>
    </source>
</evidence>
<comment type="caution">
    <text evidence="1">The sequence shown here is derived from an EMBL/GenBank/DDBJ whole genome shotgun (WGS) entry which is preliminary data.</text>
</comment>
<protein>
    <submittedName>
        <fullName evidence="1">Uncharacterized protein</fullName>
    </submittedName>
</protein>
<name>A0A367XN56_9ASCO</name>
<gene>
    <name evidence="1" type="ORF">Cantr_04386</name>
</gene>
<keyword evidence="2" id="KW-1185">Reference proteome</keyword>
<dbReference type="EMBL" id="QLNQ01000030">
    <property type="protein sequence ID" value="RCK55075.1"/>
    <property type="molecule type" value="Genomic_DNA"/>
</dbReference>
<dbReference type="OrthoDB" id="4022545at2759"/>